<keyword evidence="1" id="KW-0812">Transmembrane</keyword>
<dbReference type="EMBL" id="FNGS01000008">
    <property type="protein sequence ID" value="SDM70074.1"/>
    <property type="molecule type" value="Genomic_DNA"/>
</dbReference>
<gene>
    <name evidence="2" type="ORF">SAMN04488090_4063</name>
</gene>
<dbReference type="STRING" id="563176.SAMN04488090_4063"/>
<evidence type="ECO:0000256" key="1">
    <source>
        <dbReference type="SAM" id="Phobius"/>
    </source>
</evidence>
<name>A0A1G9VCY1_9BACT</name>
<feature type="transmembrane region" description="Helical" evidence="1">
    <location>
        <begin position="45"/>
        <end position="66"/>
    </location>
</feature>
<sequence>MGKGLMIAGGLLFAAGLLLWIFQDRMPLLGRLPGDIHFRSGKTEVYFPVVTCLVVTVVLNLLIWLIRRWF</sequence>
<dbReference type="Pfam" id="PF11146">
    <property type="entry name" value="DUF2905"/>
    <property type="match status" value="1"/>
</dbReference>
<keyword evidence="1" id="KW-0472">Membrane</keyword>
<dbReference type="RefSeq" id="WP_093207306.1">
    <property type="nucleotide sequence ID" value="NZ_FNGS01000008.1"/>
</dbReference>
<dbReference type="InterPro" id="IPR021320">
    <property type="entry name" value="DUF2905"/>
</dbReference>
<dbReference type="PANTHER" id="PTHR36443:SF1">
    <property type="entry name" value="BSR5223 PROTEIN"/>
    <property type="match status" value="1"/>
</dbReference>
<dbReference type="AlphaFoldDB" id="A0A1G9VCY1"/>
<evidence type="ECO:0000313" key="2">
    <source>
        <dbReference type="EMBL" id="SDM70074.1"/>
    </source>
</evidence>
<keyword evidence="3" id="KW-1185">Reference proteome</keyword>
<organism evidence="2 3">
    <name type="scientific">Siphonobacter aquaeclarae</name>
    <dbReference type="NCBI Taxonomy" id="563176"/>
    <lineage>
        <taxon>Bacteria</taxon>
        <taxon>Pseudomonadati</taxon>
        <taxon>Bacteroidota</taxon>
        <taxon>Cytophagia</taxon>
        <taxon>Cytophagales</taxon>
        <taxon>Cytophagaceae</taxon>
        <taxon>Siphonobacter</taxon>
    </lineage>
</organism>
<evidence type="ECO:0000313" key="3">
    <source>
        <dbReference type="Proteomes" id="UP000198901"/>
    </source>
</evidence>
<evidence type="ECO:0008006" key="4">
    <source>
        <dbReference type="Google" id="ProtNLM"/>
    </source>
</evidence>
<dbReference type="Proteomes" id="UP000198901">
    <property type="component" value="Unassembled WGS sequence"/>
</dbReference>
<dbReference type="PANTHER" id="PTHR36443">
    <property type="entry name" value="BSR5223 PROTEIN"/>
    <property type="match status" value="1"/>
</dbReference>
<proteinExistence type="predicted"/>
<reference evidence="2 3" key="1">
    <citation type="submission" date="2016-10" db="EMBL/GenBank/DDBJ databases">
        <authorList>
            <person name="de Groot N.N."/>
        </authorList>
    </citation>
    <scope>NUCLEOTIDE SEQUENCE [LARGE SCALE GENOMIC DNA]</scope>
    <source>
        <strain evidence="2 3">DSM 21668</strain>
    </source>
</reference>
<accession>A0A1G9VCY1</accession>
<keyword evidence="1" id="KW-1133">Transmembrane helix</keyword>
<feature type="transmembrane region" description="Helical" evidence="1">
    <location>
        <begin position="5"/>
        <end position="22"/>
    </location>
</feature>
<protein>
    <recommendedName>
        <fullName evidence="4">DUF2905 domain-containing protein</fullName>
    </recommendedName>
</protein>